<feature type="chain" id="PRO_5015339289" evidence="3">
    <location>
        <begin position="31"/>
        <end position="170"/>
    </location>
</feature>
<proteinExistence type="predicted"/>
<feature type="region of interest" description="Disordered" evidence="1">
    <location>
        <begin position="65"/>
        <end position="90"/>
    </location>
</feature>
<evidence type="ECO:0000256" key="3">
    <source>
        <dbReference type="SAM" id="SignalP"/>
    </source>
</evidence>
<keyword evidence="2" id="KW-1133">Transmembrane helix</keyword>
<dbReference type="RefSeq" id="WP_108857948.1">
    <property type="nucleotide sequence ID" value="NZ_OMOI01000002.1"/>
</dbReference>
<accession>A0A2R8ASE3</accession>
<protein>
    <submittedName>
        <fullName evidence="4">Uncharacterized protein</fullName>
    </submittedName>
</protein>
<feature type="transmembrane region" description="Helical" evidence="2">
    <location>
        <begin position="40"/>
        <end position="58"/>
    </location>
</feature>
<evidence type="ECO:0000256" key="1">
    <source>
        <dbReference type="SAM" id="MobiDB-lite"/>
    </source>
</evidence>
<dbReference type="OrthoDB" id="7876829at2"/>
<keyword evidence="3" id="KW-0732">Signal</keyword>
<gene>
    <name evidence="4" type="ORF">ALP8811_02910</name>
</gene>
<dbReference type="AlphaFoldDB" id="A0A2R8ASE3"/>
<dbReference type="EMBL" id="OMOI01000002">
    <property type="protein sequence ID" value="SPF78976.1"/>
    <property type="molecule type" value="Genomic_DNA"/>
</dbReference>
<organism evidence="4 5">
    <name type="scientific">Aliiroseovarius pelagivivens</name>
    <dbReference type="NCBI Taxonomy" id="1639690"/>
    <lineage>
        <taxon>Bacteria</taxon>
        <taxon>Pseudomonadati</taxon>
        <taxon>Pseudomonadota</taxon>
        <taxon>Alphaproteobacteria</taxon>
        <taxon>Rhodobacterales</taxon>
        <taxon>Paracoccaceae</taxon>
        <taxon>Aliiroseovarius</taxon>
    </lineage>
</organism>
<name>A0A2R8ASE3_9RHOB</name>
<dbReference type="Proteomes" id="UP000244911">
    <property type="component" value="Unassembled WGS sequence"/>
</dbReference>
<evidence type="ECO:0000256" key="2">
    <source>
        <dbReference type="SAM" id="Phobius"/>
    </source>
</evidence>
<reference evidence="5" key="1">
    <citation type="submission" date="2018-03" db="EMBL/GenBank/DDBJ databases">
        <authorList>
            <person name="Rodrigo-Torres L."/>
            <person name="Arahal R. D."/>
            <person name="Lucena T."/>
        </authorList>
    </citation>
    <scope>NUCLEOTIDE SEQUENCE [LARGE SCALE GENOMIC DNA]</scope>
    <source>
        <strain evidence="5">CECT 8811</strain>
    </source>
</reference>
<feature type="signal peptide" evidence="3">
    <location>
        <begin position="1"/>
        <end position="30"/>
    </location>
</feature>
<keyword evidence="2" id="KW-0812">Transmembrane</keyword>
<sequence>MIPNSMPRSFMKLVLSAAVAATLAASPVQARDATRGDDSAAIIAALLGLVTLGVLLSGNDDEPTYPSGHVARPYKPTHPQVYPHRPHRPRGISKYRELPSSCLREYRTQTGRKIMFSNHCLSKEFKYARDLPRSCESTVVVKNRKGVYVTRRGYKPDCLSKRGYRATRAY</sequence>
<evidence type="ECO:0000313" key="4">
    <source>
        <dbReference type="EMBL" id="SPF78976.1"/>
    </source>
</evidence>
<keyword evidence="5" id="KW-1185">Reference proteome</keyword>
<evidence type="ECO:0000313" key="5">
    <source>
        <dbReference type="Proteomes" id="UP000244911"/>
    </source>
</evidence>
<keyword evidence="2" id="KW-0472">Membrane</keyword>